<gene>
    <name evidence="3" type="ORF">PAC_16233</name>
</gene>
<reference evidence="3 4" key="1">
    <citation type="submission" date="2016-03" db="EMBL/GenBank/DDBJ databases">
        <authorList>
            <person name="Ploux O."/>
        </authorList>
    </citation>
    <scope>NUCLEOTIDE SEQUENCE [LARGE SCALE GENOMIC DNA]</scope>
    <source>
        <strain evidence="3 4">UAMH 11012</strain>
    </source>
</reference>
<feature type="compositionally biased region" description="Polar residues" evidence="1">
    <location>
        <begin position="191"/>
        <end position="201"/>
    </location>
</feature>
<feature type="region of interest" description="Disordered" evidence="1">
    <location>
        <begin position="187"/>
        <end position="226"/>
    </location>
</feature>
<evidence type="ECO:0000256" key="1">
    <source>
        <dbReference type="SAM" id="MobiDB-lite"/>
    </source>
</evidence>
<dbReference type="InterPro" id="IPR045063">
    <property type="entry name" value="Dynamin_N"/>
</dbReference>
<proteinExistence type="predicted"/>
<name>A0A1L7XMS1_9HELO</name>
<dbReference type="STRING" id="576137.A0A1L7XMS1"/>
<feature type="domain" description="Dynamin N-terminal" evidence="2">
    <location>
        <begin position="44"/>
        <end position="116"/>
    </location>
</feature>
<organism evidence="3 4">
    <name type="scientific">Phialocephala subalpina</name>
    <dbReference type="NCBI Taxonomy" id="576137"/>
    <lineage>
        <taxon>Eukaryota</taxon>
        <taxon>Fungi</taxon>
        <taxon>Dikarya</taxon>
        <taxon>Ascomycota</taxon>
        <taxon>Pezizomycotina</taxon>
        <taxon>Leotiomycetes</taxon>
        <taxon>Helotiales</taxon>
        <taxon>Mollisiaceae</taxon>
        <taxon>Phialocephala</taxon>
        <taxon>Phialocephala fortinii species complex</taxon>
    </lineage>
</organism>
<dbReference type="EMBL" id="FJOG01000036">
    <property type="protein sequence ID" value="CZR66332.1"/>
    <property type="molecule type" value="Genomic_DNA"/>
</dbReference>
<dbReference type="InterPro" id="IPR027417">
    <property type="entry name" value="P-loop_NTPase"/>
</dbReference>
<dbReference type="Gene3D" id="3.40.50.300">
    <property type="entry name" value="P-loop containing nucleotide triphosphate hydrolases"/>
    <property type="match status" value="1"/>
</dbReference>
<keyword evidence="4" id="KW-1185">Reference proteome</keyword>
<dbReference type="InterPro" id="IPR022812">
    <property type="entry name" value="Dynamin"/>
</dbReference>
<dbReference type="AlphaFoldDB" id="A0A1L7XMS1"/>
<dbReference type="Pfam" id="PF00350">
    <property type="entry name" value="Dynamin_N"/>
    <property type="match status" value="1"/>
</dbReference>
<feature type="compositionally biased region" description="Basic and acidic residues" evidence="1">
    <location>
        <begin position="202"/>
        <end position="212"/>
    </location>
</feature>
<accession>A0A1L7XMS1</accession>
<evidence type="ECO:0000313" key="3">
    <source>
        <dbReference type="EMBL" id="CZR66332.1"/>
    </source>
</evidence>
<evidence type="ECO:0000313" key="4">
    <source>
        <dbReference type="Proteomes" id="UP000184330"/>
    </source>
</evidence>
<sequence length="258" mass="29304">MAKTRGDFDVEPGSLFDDIQVQLFDSMYRLTGLVVSGDIEPPQLVVVGAQNSGKSSVLEALVKFHFPVDSEKPTTRFPIRLVLRKADKETTKVRIEPEKSRSEERKRSLDYFAESLSVDNNFDRIMKSAKAELGVFPPDIPSEIPGNLKIKRRAICVITRPDRAGDLDETQRVLGKENGKTKVEIEAERATTPTSHSQDPMSKQHGDGEPHFQPHGTKTYCVHDEPERQGRKEYEKWVCENMDYWESKWSRESLAVKG</sequence>
<dbReference type="PRINTS" id="PR00195">
    <property type="entry name" value="DYNAMIN"/>
</dbReference>
<evidence type="ECO:0000259" key="2">
    <source>
        <dbReference type="Pfam" id="PF00350"/>
    </source>
</evidence>
<protein>
    <recommendedName>
        <fullName evidence="2">Dynamin N-terminal domain-containing protein</fullName>
    </recommendedName>
</protein>
<dbReference type="Proteomes" id="UP000184330">
    <property type="component" value="Unassembled WGS sequence"/>
</dbReference>
<dbReference type="SUPFAM" id="SSF52540">
    <property type="entry name" value="P-loop containing nucleoside triphosphate hydrolases"/>
    <property type="match status" value="1"/>
</dbReference>
<dbReference type="OrthoDB" id="3433644at2759"/>